<dbReference type="Gene3D" id="3.40.970.30">
    <property type="entry name" value="yp_829618.1 like domains"/>
    <property type="match status" value="1"/>
</dbReference>
<dbReference type="InterPro" id="IPR056695">
    <property type="entry name" value="DUF7793"/>
</dbReference>
<reference evidence="2 3" key="1">
    <citation type="submission" date="2016-11" db="EMBL/GenBank/DDBJ databases">
        <authorList>
            <person name="Jaros S."/>
            <person name="Januszkiewicz K."/>
            <person name="Wedrychowicz H."/>
        </authorList>
    </citation>
    <scope>NUCLEOTIDE SEQUENCE [LARGE SCALE GENOMIC DNA]</scope>
    <source>
        <strain evidence="2 3">DSM 18899</strain>
    </source>
</reference>
<evidence type="ECO:0000259" key="1">
    <source>
        <dbReference type="Pfam" id="PF25056"/>
    </source>
</evidence>
<dbReference type="EMBL" id="FPKR01000001">
    <property type="protein sequence ID" value="SFZ70929.1"/>
    <property type="molecule type" value="Genomic_DNA"/>
</dbReference>
<accession>A0A1K2H5N8</accession>
<evidence type="ECO:0000313" key="3">
    <source>
        <dbReference type="Proteomes" id="UP000186513"/>
    </source>
</evidence>
<sequence>MQNTPYPLVWLGDEGILRIDYGRNPRIDLAAISSANAQHRALSLTPRPVLIRGEGTLTSTSEAEAFSISAPVCAITTAVALMQPNLAARLAVKLYLIYHRPPYPCQAFDDEAQALAWLSQYLPAMPENTAGG</sequence>
<keyword evidence="3" id="KW-1185">Reference proteome</keyword>
<evidence type="ECO:0000313" key="2">
    <source>
        <dbReference type="EMBL" id="SFZ70929.1"/>
    </source>
</evidence>
<organism evidence="2 3">
    <name type="scientific">Chitinimonas taiwanensis DSM 18899</name>
    <dbReference type="NCBI Taxonomy" id="1121279"/>
    <lineage>
        <taxon>Bacteria</taxon>
        <taxon>Pseudomonadati</taxon>
        <taxon>Pseudomonadota</taxon>
        <taxon>Betaproteobacteria</taxon>
        <taxon>Neisseriales</taxon>
        <taxon>Chitinibacteraceae</taxon>
        <taxon>Chitinimonas</taxon>
    </lineage>
</organism>
<feature type="domain" description="DUF7793" evidence="1">
    <location>
        <begin position="10"/>
        <end position="121"/>
    </location>
</feature>
<gene>
    <name evidence="2" type="ORF">SAMN02745887_00351</name>
</gene>
<dbReference type="STRING" id="1121279.SAMN02745887_00351"/>
<dbReference type="RefSeq" id="WP_072426879.1">
    <property type="nucleotide sequence ID" value="NZ_FPKR01000001.1"/>
</dbReference>
<dbReference type="Proteomes" id="UP000186513">
    <property type="component" value="Unassembled WGS sequence"/>
</dbReference>
<protein>
    <recommendedName>
        <fullName evidence="1">DUF7793 domain-containing protein</fullName>
    </recommendedName>
</protein>
<proteinExistence type="predicted"/>
<name>A0A1K2H5N8_9NEIS</name>
<dbReference type="OrthoDB" id="9181849at2"/>
<dbReference type="Pfam" id="PF25056">
    <property type="entry name" value="DUF7793"/>
    <property type="match status" value="1"/>
</dbReference>
<dbReference type="AlphaFoldDB" id="A0A1K2H5N8"/>